<feature type="repeat" description="ANK" evidence="6">
    <location>
        <begin position="489"/>
        <end position="522"/>
    </location>
</feature>
<feature type="domain" description="ZZ-type" evidence="7">
    <location>
        <begin position="818"/>
        <end position="849"/>
    </location>
</feature>
<keyword evidence="4" id="KW-0862">Zinc</keyword>
<dbReference type="Proteomes" id="UP000654913">
    <property type="component" value="Chromosome 5"/>
</dbReference>
<feature type="repeat" description="ANK" evidence="6">
    <location>
        <begin position="421"/>
        <end position="453"/>
    </location>
</feature>
<sequence>MENKLTLGELPAELILDIGYDLSTGHLNSLVRTAKRLNALLSPRLYRLGAEVAGRKSPLIWAVTNNRVSAARRLLEQGADPVSQARAPTTALHMAVKGLRLSILRMILRPGVKTSVLDGTDRTPLQYAAVHPKLGALEIMLDVAPAAYPDENGDWARALEMAVRKKRLRHARLLLETAAKNIERPAQKAPETIMLIPARAGDRAMIELLVQFGWDNWGGVGSTGSTPLHAAAEEDDEEIVKMLIEYGSDVNAVDANNATPLHMAARRRRFKIMKVLLEAGADVSLVDVSQDTALHLCSRGAEDSKPGPELLLDSGADIHARNDVGNTALHVAAEAGAHLSIVQLLIERGADIKAKSNNGKTPLFMAADRGSLPIVNLLLTCGAHINTERSGEWCPLAVATQEYHTHLIQPLVDAGFELNPVGRSPLMLAAENGYAEPMRELIRLGADVNHTVSETTHCSPIDLAISSDNLEAVRVLLEAGAPIDKPGYHGNSILHAAIRVNTTTEIVELLIQHRADVHGVEGFNRNALHTAVGSRNRSLIPVLATGGVPIDGPDANGNRPLHLAVEHRGLSCRVVEPLIEAGANVNARGAQGLTALHTAIKKACFKARKLLITAGADVGAEDILGRTPLHVAAARGHKPTFELILDAARQRSIPLTTQSAYGLTVVEEAAAAGNVNILDMLAGENLDITGSNPTHNGNHRGMPPLHMATIYDRDAAVKRLIGRGADPHVIDVYGRTAMDWAMLHQNNKLISQLHRHNFIYAPLTTEARTAVLKESIVGLARRVLDNVAAVFYRLGKCLQYMDNMPAAATVWSFGLAPVSCDQCDKALPLNGPRYVCSQCPEMDFCAGCYGPGDGLLLQGTHFDCAVGHGLLEVDLGEYMLPEQRGEAPDEGVLDQARRAWLEALIEQYSQ</sequence>
<dbReference type="Pfam" id="PF12796">
    <property type="entry name" value="Ank_2"/>
    <property type="match status" value="4"/>
</dbReference>
<feature type="repeat" description="ANK" evidence="6">
    <location>
        <begin position="624"/>
        <end position="646"/>
    </location>
</feature>
<dbReference type="Gene3D" id="1.25.40.20">
    <property type="entry name" value="Ankyrin repeat-containing domain"/>
    <property type="match status" value="5"/>
</dbReference>
<dbReference type="Pfam" id="PF00569">
    <property type="entry name" value="ZZ"/>
    <property type="match status" value="1"/>
</dbReference>
<keyword evidence="3" id="KW-0863">Zinc-finger</keyword>
<evidence type="ECO:0000256" key="1">
    <source>
        <dbReference type="ARBA" id="ARBA00022723"/>
    </source>
</evidence>
<dbReference type="PANTHER" id="PTHR24198">
    <property type="entry name" value="ANKYRIN REPEAT AND PROTEIN KINASE DOMAIN-CONTAINING PROTEIN"/>
    <property type="match status" value="1"/>
</dbReference>
<feature type="repeat" description="ANK" evidence="6">
    <location>
        <begin position="591"/>
        <end position="623"/>
    </location>
</feature>
<dbReference type="PROSITE" id="PS50297">
    <property type="entry name" value="ANK_REP_REGION"/>
    <property type="match status" value="10"/>
</dbReference>
<organism evidence="8 9">
    <name type="scientific">Aspergillus puulaauensis</name>
    <dbReference type="NCBI Taxonomy" id="1220207"/>
    <lineage>
        <taxon>Eukaryota</taxon>
        <taxon>Fungi</taxon>
        <taxon>Dikarya</taxon>
        <taxon>Ascomycota</taxon>
        <taxon>Pezizomycotina</taxon>
        <taxon>Eurotiomycetes</taxon>
        <taxon>Eurotiomycetidae</taxon>
        <taxon>Eurotiales</taxon>
        <taxon>Aspergillaceae</taxon>
        <taxon>Aspergillus</taxon>
    </lineage>
</organism>
<reference evidence="8" key="2">
    <citation type="submission" date="2021-02" db="EMBL/GenBank/DDBJ databases">
        <title>Aspergillus puulaauensis MK2 genome sequence.</title>
        <authorList>
            <person name="Futagami T."/>
            <person name="Mori K."/>
            <person name="Kadooka C."/>
            <person name="Tanaka T."/>
        </authorList>
    </citation>
    <scope>NUCLEOTIDE SEQUENCE</scope>
    <source>
        <strain evidence="8">MK2</strain>
    </source>
</reference>
<dbReference type="InterPro" id="IPR002110">
    <property type="entry name" value="Ankyrin_rpt"/>
</dbReference>
<dbReference type="InterPro" id="IPR000433">
    <property type="entry name" value="Znf_ZZ"/>
</dbReference>
<evidence type="ECO:0000259" key="7">
    <source>
        <dbReference type="Pfam" id="PF00569"/>
    </source>
</evidence>
<feature type="repeat" description="ANK" evidence="6">
    <location>
        <begin position="700"/>
        <end position="732"/>
    </location>
</feature>
<gene>
    <name evidence="8" type="ORF">APUU_50128S</name>
</gene>
<feature type="repeat" description="ANK" evidence="6">
    <location>
        <begin position="358"/>
        <end position="390"/>
    </location>
</feature>
<evidence type="ECO:0000313" key="9">
    <source>
        <dbReference type="Proteomes" id="UP000654913"/>
    </source>
</evidence>
<dbReference type="PROSITE" id="PS50088">
    <property type="entry name" value="ANK_REPEAT"/>
    <property type="match status" value="12"/>
</dbReference>
<feature type="repeat" description="ANK" evidence="6">
    <location>
        <begin position="324"/>
        <end position="357"/>
    </location>
</feature>
<keyword evidence="2" id="KW-0677">Repeat</keyword>
<dbReference type="AlphaFoldDB" id="A0A7R7XPN3"/>
<dbReference type="PRINTS" id="PR01415">
    <property type="entry name" value="ANKYRIN"/>
</dbReference>
<evidence type="ECO:0000313" key="8">
    <source>
        <dbReference type="EMBL" id="BCS25417.1"/>
    </source>
</evidence>
<evidence type="ECO:0000256" key="3">
    <source>
        <dbReference type="ARBA" id="ARBA00022771"/>
    </source>
</evidence>
<feature type="repeat" description="ANK" evidence="6">
    <location>
        <begin position="456"/>
        <end position="488"/>
    </location>
</feature>
<evidence type="ECO:0000256" key="5">
    <source>
        <dbReference type="ARBA" id="ARBA00023043"/>
    </source>
</evidence>
<dbReference type="SUPFAM" id="SSF57850">
    <property type="entry name" value="RING/U-box"/>
    <property type="match status" value="1"/>
</dbReference>
<dbReference type="EMBL" id="AP024447">
    <property type="protein sequence ID" value="BCS25417.1"/>
    <property type="molecule type" value="Genomic_DNA"/>
</dbReference>
<dbReference type="RefSeq" id="XP_041557611.1">
    <property type="nucleotide sequence ID" value="XM_041705091.1"/>
</dbReference>
<name>A0A7R7XPN3_9EURO</name>
<protein>
    <recommendedName>
        <fullName evidence="7">ZZ-type domain-containing protein</fullName>
    </recommendedName>
</protein>
<evidence type="ECO:0000256" key="2">
    <source>
        <dbReference type="ARBA" id="ARBA00022737"/>
    </source>
</evidence>
<evidence type="ECO:0000256" key="4">
    <source>
        <dbReference type="ARBA" id="ARBA00022833"/>
    </source>
</evidence>
<keyword evidence="9" id="KW-1185">Reference proteome</keyword>
<dbReference type="SMART" id="SM00248">
    <property type="entry name" value="ANK"/>
    <property type="match status" value="19"/>
</dbReference>
<feature type="repeat" description="ANK" evidence="6">
    <location>
        <begin position="289"/>
        <end position="323"/>
    </location>
</feature>
<accession>A0A7R7XPN3</accession>
<dbReference type="PANTHER" id="PTHR24198:SF165">
    <property type="entry name" value="ANKYRIN REPEAT-CONTAINING PROTEIN-RELATED"/>
    <property type="match status" value="1"/>
</dbReference>
<dbReference type="InterPro" id="IPR043145">
    <property type="entry name" value="Znf_ZZ_sf"/>
</dbReference>
<dbReference type="SUPFAM" id="SSF48403">
    <property type="entry name" value="Ankyrin repeat"/>
    <property type="match status" value="2"/>
</dbReference>
<dbReference type="Pfam" id="PF13637">
    <property type="entry name" value="Ank_4"/>
    <property type="match status" value="1"/>
</dbReference>
<keyword evidence="5 6" id="KW-0040">ANK repeat</keyword>
<dbReference type="InterPro" id="IPR036770">
    <property type="entry name" value="Ankyrin_rpt-contain_sf"/>
</dbReference>
<feature type="repeat" description="ANK" evidence="6">
    <location>
        <begin position="556"/>
        <end position="590"/>
    </location>
</feature>
<keyword evidence="1" id="KW-0479">Metal-binding</keyword>
<dbReference type="Pfam" id="PF00023">
    <property type="entry name" value="Ank"/>
    <property type="match status" value="1"/>
</dbReference>
<proteinExistence type="predicted"/>
<dbReference type="KEGG" id="apuu:APUU_50128S"/>
<feature type="repeat" description="ANK" evidence="6">
    <location>
        <begin position="256"/>
        <end position="288"/>
    </location>
</feature>
<dbReference type="OrthoDB" id="366390at2759"/>
<evidence type="ECO:0000256" key="6">
    <source>
        <dbReference type="PROSITE-ProRule" id="PRU00023"/>
    </source>
</evidence>
<feature type="repeat" description="ANK" evidence="6">
    <location>
        <begin position="223"/>
        <end position="255"/>
    </location>
</feature>
<dbReference type="Gene3D" id="3.30.60.90">
    <property type="match status" value="1"/>
</dbReference>
<dbReference type="GO" id="GO:0008270">
    <property type="term" value="F:zinc ion binding"/>
    <property type="evidence" value="ECO:0007669"/>
    <property type="project" value="UniProtKB-KW"/>
</dbReference>
<dbReference type="GeneID" id="64975422"/>
<reference evidence="8" key="1">
    <citation type="submission" date="2021-01" db="EMBL/GenBank/DDBJ databases">
        <authorList>
            <consortium name="Aspergillus puulaauensis MK2 genome sequencing consortium"/>
            <person name="Kazuki M."/>
            <person name="Futagami T."/>
        </authorList>
    </citation>
    <scope>NUCLEOTIDE SEQUENCE</scope>
    <source>
        <strain evidence="8">MK2</strain>
    </source>
</reference>